<dbReference type="RefSeq" id="WP_379585243.1">
    <property type="nucleotide sequence ID" value="NZ_JBHSQW010000028.1"/>
</dbReference>
<dbReference type="Proteomes" id="UP001596302">
    <property type="component" value="Unassembled WGS sequence"/>
</dbReference>
<dbReference type="Gene3D" id="1.20.58.1460">
    <property type="match status" value="1"/>
</dbReference>
<dbReference type="InterPro" id="IPR048846">
    <property type="entry name" value="PaaX-like_central"/>
</dbReference>
<evidence type="ECO:0000259" key="1">
    <source>
        <dbReference type="Pfam" id="PF07848"/>
    </source>
</evidence>
<protein>
    <submittedName>
        <fullName evidence="4">PaaX family transcriptional regulator C-terminal domain-containing protein</fullName>
    </submittedName>
</protein>
<dbReference type="Gene3D" id="3.30.70.2650">
    <property type="match status" value="1"/>
</dbReference>
<evidence type="ECO:0000313" key="4">
    <source>
        <dbReference type="EMBL" id="MFC5995216.1"/>
    </source>
</evidence>
<comment type="caution">
    <text evidence="4">The sequence shown here is derived from an EMBL/GenBank/DDBJ whole genome shotgun (WGS) entry which is preliminary data.</text>
</comment>
<dbReference type="Gene3D" id="1.10.10.10">
    <property type="entry name" value="Winged helix-like DNA-binding domain superfamily/Winged helix DNA-binding domain"/>
    <property type="match status" value="1"/>
</dbReference>
<dbReference type="EMBL" id="JBHSQW010000028">
    <property type="protein sequence ID" value="MFC5995216.1"/>
    <property type="molecule type" value="Genomic_DNA"/>
</dbReference>
<accession>A0ABW1J342</accession>
<dbReference type="PANTHER" id="PTHR30319">
    <property type="entry name" value="PHENYLACETIC ACID REGULATOR-RELATED TRANSCRIPTIONAL REPRESSOR"/>
    <property type="match status" value="1"/>
</dbReference>
<dbReference type="InterPro" id="IPR013225">
    <property type="entry name" value="PaaX_C"/>
</dbReference>
<proteinExistence type="predicted"/>
<keyword evidence="5" id="KW-1185">Reference proteome</keyword>
<organism evidence="4 5">
    <name type="scientific">Pseudonocardia hispaniensis</name>
    <dbReference type="NCBI Taxonomy" id="904933"/>
    <lineage>
        <taxon>Bacteria</taxon>
        <taxon>Bacillati</taxon>
        <taxon>Actinomycetota</taxon>
        <taxon>Actinomycetes</taxon>
        <taxon>Pseudonocardiales</taxon>
        <taxon>Pseudonocardiaceae</taxon>
        <taxon>Pseudonocardia</taxon>
    </lineage>
</organism>
<feature type="domain" description="Transcriptional repressor PaaX-like central Cas2-like" evidence="3">
    <location>
        <begin position="104"/>
        <end position="185"/>
    </location>
</feature>
<dbReference type="Pfam" id="PF07848">
    <property type="entry name" value="PaaX"/>
    <property type="match status" value="1"/>
</dbReference>
<dbReference type="PANTHER" id="PTHR30319:SF1">
    <property type="entry name" value="TRANSCRIPTIONAL REPRESSOR PAAX"/>
    <property type="match status" value="1"/>
</dbReference>
<reference evidence="5" key="1">
    <citation type="journal article" date="2019" name="Int. J. Syst. Evol. Microbiol.">
        <title>The Global Catalogue of Microorganisms (GCM) 10K type strain sequencing project: providing services to taxonomists for standard genome sequencing and annotation.</title>
        <authorList>
            <consortium name="The Broad Institute Genomics Platform"/>
            <consortium name="The Broad Institute Genome Sequencing Center for Infectious Disease"/>
            <person name="Wu L."/>
            <person name="Ma J."/>
        </authorList>
    </citation>
    <scope>NUCLEOTIDE SEQUENCE [LARGE SCALE GENOMIC DNA]</scope>
    <source>
        <strain evidence="5">CCM 8391</strain>
    </source>
</reference>
<gene>
    <name evidence="4" type="ORF">ACFQE5_13445</name>
</gene>
<dbReference type="Pfam" id="PF20803">
    <property type="entry name" value="PaaX_M"/>
    <property type="match status" value="1"/>
</dbReference>
<feature type="domain" description="Transcriptional repressor PaaX-like C-terminal" evidence="2">
    <location>
        <begin position="189"/>
        <end position="277"/>
    </location>
</feature>
<name>A0ABW1J342_9PSEU</name>
<evidence type="ECO:0000313" key="5">
    <source>
        <dbReference type="Proteomes" id="UP001596302"/>
    </source>
</evidence>
<evidence type="ECO:0000259" key="2">
    <source>
        <dbReference type="Pfam" id="PF08223"/>
    </source>
</evidence>
<dbReference type="Pfam" id="PF08223">
    <property type="entry name" value="PaaX_C"/>
    <property type="match status" value="1"/>
</dbReference>
<dbReference type="InterPro" id="IPR012906">
    <property type="entry name" value="PaaX-like_N"/>
</dbReference>
<sequence>MTVVEDPVRGGRPFAAAQPRQLIVTLYGLYARQNEGWLSIASVVRLMADLGVDGQAVRSSIYRLKRRGLLIAEKVGGTAGYTLSPTARQILDEGDARIFGRRRATLDDGWLLVVFSVPESERDKRHQLRSQLTRLGFGTVAPGVWVAPGHLETEVREVLERRGLTVYAEVFRAQHLAFRDPRENVRGWWDLEALRELYTDFVERYRPVRERWSSGVERDAARAFADYVQVLTAWRRLPYADPGLPLALLPADWNGLEAENVFAALRERLAGPAREHAGAVLVRPVRA</sequence>
<evidence type="ECO:0000259" key="3">
    <source>
        <dbReference type="Pfam" id="PF20803"/>
    </source>
</evidence>
<dbReference type="InterPro" id="IPR036388">
    <property type="entry name" value="WH-like_DNA-bd_sf"/>
</dbReference>
<dbReference type="PIRSF" id="PIRSF020623">
    <property type="entry name" value="PaaX"/>
    <property type="match status" value="1"/>
</dbReference>
<feature type="domain" description="Transcriptional repressor PaaX-like N-terminal" evidence="1">
    <location>
        <begin position="20"/>
        <end position="85"/>
    </location>
</feature>
<dbReference type="InterPro" id="IPR011965">
    <property type="entry name" value="PaaX_trns_reg"/>
</dbReference>